<dbReference type="Proteomes" id="UP001056778">
    <property type="component" value="Chromosome 2"/>
</dbReference>
<evidence type="ECO:0000313" key="2">
    <source>
        <dbReference type="Proteomes" id="UP001056778"/>
    </source>
</evidence>
<comment type="caution">
    <text evidence="1">The sequence shown here is derived from an EMBL/GenBank/DDBJ whole genome shotgun (WGS) entry which is preliminary data.</text>
</comment>
<organism evidence="1 2">
    <name type="scientific">Holotrichia oblita</name>
    <name type="common">Chafer beetle</name>
    <dbReference type="NCBI Taxonomy" id="644536"/>
    <lineage>
        <taxon>Eukaryota</taxon>
        <taxon>Metazoa</taxon>
        <taxon>Ecdysozoa</taxon>
        <taxon>Arthropoda</taxon>
        <taxon>Hexapoda</taxon>
        <taxon>Insecta</taxon>
        <taxon>Pterygota</taxon>
        <taxon>Neoptera</taxon>
        <taxon>Endopterygota</taxon>
        <taxon>Coleoptera</taxon>
        <taxon>Polyphaga</taxon>
        <taxon>Scarabaeiformia</taxon>
        <taxon>Scarabaeidae</taxon>
        <taxon>Melolonthinae</taxon>
        <taxon>Holotrichia</taxon>
    </lineage>
</organism>
<gene>
    <name evidence="1" type="ORF">MML48_2g00014368</name>
</gene>
<keyword evidence="2" id="KW-1185">Reference proteome</keyword>
<protein>
    <submittedName>
        <fullName evidence="1">E3 ubiquitin-protein ligase traip</fullName>
    </submittedName>
</protein>
<accession>A0ACB9TKF8</accession>
<dbReference type="EMBL" id="CM043016">
    <property type="protein sequence ID" value="KAI4467296.1"/>
    <property type="molecule type" value="Genomic_DNA"/>
</dbReference>
<sequence length="429" mass="49057">MHLSCIICSDILTPSAEIHTTHCGHLFHYICLIKWIERSCTCPQCRCKISESTIHRVYFNLANADGIQDDVVTLQYKMDNMEFQIKLKDKDIQICKDKNKKLKEQNLALRTEVQELENKQTVSASVMHALKEQVAFFKLKAKETKRLNDEVTRLKDKLKELEHVQLVVTGTKDQVTDMLRQNKDPHSLSLLVFTLKKELMESDRKYKLLNTSVKHLQNDISRYRHDNSEITKENNKLKHDIECHKDCESQRIYLKKKIAQVEKQLADARPSTSQSNDTSLNRIIMESPAPQRKRVITEIGVIPENTESPTLDERVQNIKESDSPYLSIKSSNVGLSCLVNPKFINTSQSQRGGTTNIFKNPAPSLDSIKMSKSDYSYDGLGGHKKEDTFPTPKPIIGMKRSKSATISSSKFRKLAPNKKISNFFTDTDA</sequence>
<evidence type="ECO:0000313" key="1">
    <source>
        <dbReference type="EMBL" id="KAI4467296.1"/>
    </source>
</evidence>
<proteinExistence type="predicted"/>
<name>A0ACB9TKF8_HOLOL</name>
<reference evidence="1" key="1">
    <citation type="submission" date="2022-04" db="EMBL/GenBank/DDBJ databases">
        <title>Chromosome-scale genome assembly of Holotrichia oblita Faldermann.</title>
        <authorList>
            <person name="Rongchong L."/>
        </authorList>
    </citation>
    <scope>NUCLEOTIDE SEQUENCE</scope>
    <source>
        <strain evidence="1">81SQS9</strain>
    </source>
</reference>